<name>A0A9Q8ZFJ0_CURCL</name>
<dbReference type="InterPro" id="IPR052099">
    <property type="entry name" value="Regulatory_TF_Diverse"/>
</dbReference>
<dbReference type="PANTHER" id="PTHR47336">
    <property type="entry name" value="TRANSCRIPTION FACTOR HMS1-RELATED"/>
    <property type="match status" value="1"/>
</dbReference>
<dbReference type="Gene3D" id="4.10.280.10">
    <property type="entry name" value="Helix-loop-helix DNA-binding domain"/>
    <property type="match status" value="1"/>
</dbReference>
<dbReference type="GO" id="GO:0046983">
    <property type="term" value="F:protein dimerization activity"/>
    <property type="evidence" value="ECO:0007669"/>
    <property type="project" value="InterPro"/>
</dbReference>
<evidence type="ECO:0000313" key="3">
    <source>
        <dbReference type="EMBL" id="USP79263.1"/>
    </source>
</evidence>
<dbReference type="Proteomes" id="UP001056012">
    <property type="component" value="Chromosome 4"/>
</dbReference>
<dbReference type="PANTHER" id="PTHR47336:SF2">
    <property type="entry name" value="TRANSCRIPTION FACTOR HMS1-RELATED"/>
    <property type="match status" value="1"/>
</dbReference>
<gene>
    <name evidence="3" type="ORF">yc1106_06537</name>
</gene>
<dbReference type="SMART" id="SM00353">
    <property type="entry name" value="HLH"/>
    <property type="match status" value="1"/>
</dbReference>
<evidence type="ECO:0000256" key="1">
    <source>
        <dbReference type="SAM" id="MobiDB-lite"/>
    </source>
</evidence>
<dbReference type="CDD" id="cd11395">
    <property type="entry name" value="bHLHzip_SREBP_like"/>
    <property type="match status" value="1"/>
</dbReference>
<evidence type="ECO:0000259" key="2">
    <source>
        <dbReference type="PROSITE" id="PS50888"/>
    </source>
</evidence>
<dbReference type="EMBL" id="CP089277">
    <property type="protein sequence ID" value="USP79263.1"/>
    <property type="molecule type" value="Genomic_DNA"/>
</dbReference>
<dbReference type="AlphaFoldDB" id="A0A9Q8ZFJ0"/>
<dbReference type="VEuPathDB" id="FungiDB:yc1106_06537"/>
<accession>A0A9Q8ZFJ0</accession>
<dbReference type="InterPro" id="IPR036638">
    <property type="entry name" value="HLH_DNA-bd_sf"/>
</dbReference>
<evidence type="ECO:0000313" key="4">
    <source>
        <dbReference type="Proteomes" id="UP001056012"/>
    </source>
</evidence>
<dbReference type="PROSITE" id="PS50888">
    <property type="entry name" value="BHLH"/>
    <property type="match status" value="1"/>
</dbReference>
<dbReference type="Pfam" id="PF00010">
    <property type="entry name" value="HLH"/>
    <property type="match status" value="1"/>
</dbReference>
<feature type="domain" description="BHLH" evidence="2">
    <location>
        <begin position="195"/>
        <end position="255"/>
    </location>
</feature>
<organism evidence="3 4">
    <name type="scientific">Curvularia clavata</name>
    <dbReference type="NCBI Taxonomy" id="95742"/>
    <lineage>
        <taxon>Eukaryota</taxon>
        <taxon>Fungi</taxon>
        <taxon>Dikarya</taxon>
        <taxon>Ascomycota</taxon>
        <taxon>Pezizomycotina</taxon>
        <taxon>Dothideomycetes</taxon>
        <taxon>Pleosporomycetidae</taxon>
        <taxon>Pleosporales</taxon>
        <taxon>Pleosporineae</taxon>
        <taxon>Pleosporaceae</taxon>
        <taxon>Curvularia</taxon>
    </lineage>
</organism>
<reference evidence="3" key="1">
    <citation type="submission" date="2021-12" db="EMBL/GenBank/DDBJ databases">
        <title>Curvularia clavata genome.</title>
        <authorList>
            <person name="Cao Y."/>
        </authorList>
    </citation>
    <scope>NUCLEOTIDE SEQUENCE</scope>
    <source>
        <strain evidence="3">Yc1106</strain>
    </source>
</reference>
<feature type="region of interest" description="Disordered" evidence="1">
    <location>
        <begin position="125"/>
        <end position="188"/>
    </location>
</feature>
<sequence length="278" mass="30604">MDFSSLPTHPMDARRLYSPNNEAYFSPETPELYMADSCTQPPDYFQGYLIDGNSHCYSTVESLDAASSWGCPSPGLFPDTNSLTDMAPTANGIDLNAWLGFNSGDLAYGKSPFDIETTETYHTTNSVHSCSSSSPASPAISPRITKQTHLTPPPNRPATFIHATLEPTKRKRGRPRLPPSAKASASIPTHKVTRPHCIPHTEVERKYREKLNTELERLRQAVPSLVQADSNNVMGGARISKSVVLAVAINYIKELEVQRDLAVDEVRRLGGEMSFGNR</sequence>
<dbReference type="OrthoDB" id="2133190at2759"/>
<feature type="compositionally biased region" description="Low complexity" evidence="1">
    <location>
        <begin position="129"/>
        <end position="142"/>
    </location>
</feature>
<protein>
    <recommendedName>
        <fullName evidence="2">BHLH domain-containing protein</fullName>
    </recommendedName>
</protein>
<keyword evidence="4" id="KW-1185">Reference proteome</keyword>
<dbReference type="SUPFAM" id="SSF47459">
    <property type="entry name" value="HLH, helix-loop-helix DNA-binding domain"/>
    <property type="match status" value="1"/>
</dbReference>
<dbReference type="InterPro" id="IPR011598">
    <property type="entry name" value="bHLH_dom"/>
</dbReference>
<proteinExistence type="predicted"/>